<comment type="caution">
    <text evidence="3">The sequence shown here is derived from an EMBL/GenBank/DDBJ whole genome shotgun (WGS) entry which is preliminary data.</text>
</comment>
<dbReference type="GO" id="GO:0017025">
    <property type="term" value="F:TBP-class protein binding"/>
    <property type="evidence" value="ECO:0007669"/>
    <property type="project" value="TreeGrafter"/>
</dbReference>
<feature type="compositionally biased region" description="Acidic residues" evidence="1">
    <location>
        <begin position="125"/>
        <end position="134"/>
    </location>
</feature>
<feature type="compositionally biased region" description="Polar residues" evidence="1">
    <location>
        <begin position="35"/>
        <end position="56"/>
    </location>
</feature>
<protein>
    <recommendedName>
        <fullName evidence="2">Extracellular mutant protein 11 C-terminal domain-containing protein</fullName>
    </recommendedName>
</protein>
<feature type="compositionally biased region" description="Basic and acidic residues" evidence="1">
    <location>
        <begin position="170"/>
        <end position="190"/>
    </location>
</feature>
<dbReference type="PANTHER" id="PTHR28244:SF3">
    <property type="entry name" value="EXTRACELLULAR MUTANT PROTEIN 11 C-TERMINAL DOMAIN-CONTAINING PROTEIN"/>
    <property type="match status" value="1"/>
</dbReference>
<feature type="compositionally biased region" description="Polar residues" evidence="1">
    <location>
        <begin position="1"/>
        <end position="20"/>
    </location>
</feature>
<feature type="region of interest" description="Disordered" evidence="1">
    <location>
        <begin position="403"/>
        <end position="428"/>
    </location>
</feature>
<dbReference type="GO" id="GO:0070860">
    <property type="term" value="C:RNA polymerase I core factor complex"/>
    <property type="evidence" value="ECO:0007669"/>
    <property type="project" value="TreeGrafter"/>
</dbReference>
<accession>A0A8H4N2G5</accession>
<feature type="compositionally biased region" description="Pro residues" evidence="1">
    <location>
        <begin position="156"/>
        <end position="167"/>
    </location>
</feature>
<evidence type="ECO:0000313" key="3">
    <source>
        <dbReference type="EMBL" id="KAF4308469.1"/>
    </source>
</evidence>
<dbReference type="OrthoDB" id="5346740at2759"/>
<feature type="compositionally biased region" description="Polar residues" evidence="1">
    <location>
        <begin position="209"/>
        <end position="250"/>
    </location>
</feature>
<name>A0A8H4N2G5_9PEZI</name>
<sequence length="428" mass="48744">MGPFQSSAVRVQHAGQTSTPVHRYDDFDTDPENADATTLTNLSNFQQESVYDQHQYQGDEDEGDFNGDDSQFAEDEESEDEGTPRRNAQKPSNVTDGDMDVLRASARQTGDAFAASHSYPTTTNPDDEDEPENIFDDHGQGAFHPEPPEVGTRSPWPTPQEPSPPTAPYRSHDPYPRLRQEARPVEKMRSDTNLPLRNGTVRARPARPLSTTSVQHAQQQQSHMNRPSIDQQQSARQISRHSPTPSNAETINERNFFGAETEQYPLTPSESSPVVPLDYDEETLFRMKYGELHDESFDFGPRNDPANQPLAHLKNSPLEDRLQTAFKELHPNDQIKFFSTLNLEEWEEAGDWFLGQFGDLLKRFKDARRKKRSSAREFEDAIRARDDEISRKRQCVEDHIVEMKGKGQRLLPETPSRRARMSRAGTPR</sequence>
<evidence type="ECO:0000256" key="1">
    <source>
        <dbReference type="SAM" id="MobiDB-lite"/>
    </source>
</evidence>
<dbReference type="InterPro" id="IPR029178">
    <property type="entry name" value="Ecm11_C"/>
</dbReference>
<reference evidence="3" key="1">
    <citation type="submission" date="2020-04" db="EMBL/GenBank/DDBJ databases">
        <title>Genome Assembly and Annotation of Botryosphaeria dothidea sdau 11-99, a Latent Pathogen of Apple Fruit Ring Rot in China.</title>
        <authorList>
            <person name="Yu C."/>
            <person name="Diao Y."/>
            <person name="Lu Q."/>
            <person name="Zhao J."/>
            <person name="Cui S."/>
            <person name="Peng C."/>
            <person name="He B."/>
            <person name="Liu H."/>
        </authorList>
    </citation>
    <scope>NUCLEOTIDE SEQUENCE [LARGE SCALE GENOMIC DNA]</scope>
    <source>
        <strain evidence="3">Sdau11-99</strain>
    </source>
</reference>
<dbReference type="Pfam" id="PF15463">
    <property type="entry name" value="ECM11"/>
    <property type="match status" value="1"/>
</dbReference>
<evidence type="ECO:0000313" key="4">
    <source>
        <dbReference type="Proteomes" id="UP000572817"/>
    </source>
</evidence>
<dbReference type="GO" id="GO:0001164">
    <property type="term" value="F:RNA polymerase I core promoter sequence-specific DNA binding"/>
    <property type="evidence" value="ECO:0007669"/>
    <property type="project" value="TreeGrafter"/>
</dbReference>
<feature type="region of interest" description="Disordered" evidence="1">
    <location>
        <begin position="1"/>
        <end position="250"/>
    </location>
</feature>
<gene>
    <name evidence="3" type="ORF">GTA08_BOTSDO03649</name>
</gene>
<feature type="compositionally biased region" description="Acidic residues" evidence="1">
    <location>
        <begin position="58"/>
        <end position="81"/>
    </location>
</feature>
<dbReference type="Proteomes" id="UP000572817">
    <property type="component" value="Unassembled WGS sequence"/>
</dbReference>
<dbReference type="EMBL" id="WWBZ02000022">
    <property type="protein sequence ID" value="KAF4308469.1"/>
    <property type="molecule type" value="Genomic_DNA"/>
</dbReference>
<dbReference type="PANTHER" id="PTHR28244">
    <property type="entry name" value="RNA POLYMERASE I-SPECIFIC TRANSCRIPTION INITIATION FACTOR RRN11"/>
    <property type="match status" value="1"/>
</dbReference>
<organism evidence="3 4">
    <name type="scientific">Botryosphaeria dothidea</name>
    <dbReference type="NCBI Taxonomy" id="55169"/>
    <lineage>
        <taxon>Eukaryota</taxon>
        <taxon>Fungi</taxon>
        <taxon>Dikarya</taxon>
        <taxon>Ascomycota</taxon>
        <taxon>Pezizomycotina</taxon>
        <taxon>Dothideomycetes</taxon>
        <taxon>Dothideomycetes incertae sedis</taxon>
        <taxon>Botryosphaeriales</taxon>
        <taxon>Botryosphaeriaceae</taxon>
        <taxon>Botryosphaeria</taxon>
    </lineage>
</organism>
<dbReference type="InterPro" id="IPR053029">
    <property type="entry name" value="RNA_pol_I-specific_init_factor"/>
</dbReference>
<dbReference type="AlphaFoldDB" id="A0A8H4N2G5"/>
<evidence type="ECO:0000259" key="2">
    <source>
        <dbReference type="Pfam" id="PF15463"/>
    </source>
</evidence>
<feature type="domain" description="Extracellular mutant protein 11 C-terminal" evidence="2">
    <location>
        <begin position="278"/>
        <end position="411"/>
    </location>
</feature>
<dbReference type="GO" id="GO:0042790">
    <property type="term" value="P:nucleolar large rRNA transcription by RNA polymerase I"/>
    <property type="evidence" value="ECO:0007669"/>
    <property type="project" value="TreeGrafter"/>
</dbReference>
<keyword evidence="4" id="KW-1185">Reference proteome</keyword>
<proteinExistence type="predicted"/>